<comment type="catalytic activity">
    <reaction evidence="1">
        <text>ATP + protein L-histidine = ADP + protein N-phospho-L-histidine.</text>
        <dbReference type="EC" id="2.7.13.3"/>
    </reaction>
</comment>
<feature type="modified residue" description="4-aspartylphosphate" evidence="4">
    <location>
        <position position="55"/>
    </location>
</feature>
<dbReference type="SMART" id="SM00387">
    <property type="entry name" value="HATPase_c"/>
    <property type="match status" value="1"/>
</dbReference>
<dbReference type="EMBL" id="AP014633">
    <property type="protein sequence ID" value="BAP55216.1"/>
    <property type="molecule type" value="Genomic_DNA"/>
</dbReference>
<dbReference type="SUPFAM" id="SSF47384">
    <property type="entry name" value="Homodimeric domain of signal transducing histidine kinase"/>
    <property type="match status" value="1"/>
</dbReference>
<protein>
    <recommendedName>
        <fullName evidence="2">histidine kinase</fullName>
        <ecNumber evidence="2">2.7.13.3</ecNumber>
    </recommendedName>
</protein>
<organism evidence="7 8">
    <name type="scientific">Thioploca ingrica</name>
    <dbReference type="NCBI Taxonomy" id="40754"/>
    <lineage>
        <taxon>Bacteria</taxon>
        <taxon>Pseudomonadati</taxon>
        <taxon>Pseudomonadota</taxon>
        <taxon>Gammaproteobacteria</taxon>
        <taxon>Thiotrichales</taxon>
        <taxon>Thiotrichaceae</taxon>
        <taxon>Thioploca</taxon>
    </lineage>
</organism>
<reference evidence="7 8" key="1">
    <citation type="journal article" date="2014" name="ISME J.">
        <title>Ecophysiology of Thioploca ingrica as revealed by the complete genome sequence supplemented with proteomic evidence.</title>
        <authorList>
            <person name="Kojima H."/>
            <person name="Ogura Y."/>
            <person name="Yamamoto N."/>
            <person name="Togashi T."/>
            <person name="Mori H."/>
            <person name="Watanabe T."/>
            <person name="Nemoto F."/>
            <person name="Kurokawa K."/>
            <person name="Hayashi T."/>
            <person name="Fukui M."/>
        </authorList>
    </citation>
    <scope>NUCLEOTIDE SEQUENCE [LARGE SCALE GENOMIC DNA]</scope>
</reference>
<dbReference type="PANTHER" id="PTHR43547">
    <property type="entry name" value="TWO-COMPONENT HISTIDINE KINASE"/>
    <property type="match status" value="1"/>
</dbReference>
<dbReference type="InterPro" id="IPR004358">
    <property type="entry name" value="Sig_transdc_His_kin-like_C"/>
</dbReference>
<dbReference type="SUPFAM" id="SSF52172">
    <property type="entry name" value="CheY-like"/>
    <property type="match status" value="1"/>
</dbReference>
<dbReference type="InterPro" id="IPR036890">
    <property type="entry name" value="HATPase_C_sf"/>
</dbReference>
<dbReference type="InterPro" id="IPR011006">
    <property type="entry name" value="CheY-like_superfamily"/>
</dbReference>
<dbReference type="CDD" id="cd00082">
    <property type="entry name" value="HisKA"/>
    <property type="match status" value="1"/>
</dbReference>
<dbReference type="Pfam" id="PF02518">
    <property type="entry name" value="HATPase_c"/>
    <property type="match status" value="1"/>
</dbReference>
<dbReference type="EC" id="2.7.13.3" evidence="2"/>
<feature type="domain" description="Histidine kinase" evidence="5">
    <location>
        <begin position="144"/>
        <end position="360"/>
    </location>
</feature>
<keyword evidence="7" id="KW-0808">Transferase</keyword>
<dbReference type="Gene3D" id="3.40.50.2300">
    <property type="match status" value="1"/>
</dbReference>
<dbReference type="SMART" id="SM00388">
    <property type="entry name" value="HisKA"/>
    <property type="match status" value="1"/>
</dbReference>
<dbReference type="Proteomes" id="UP000031623">
    <property type="component" value="Chromosome"/>
</dbReference>
<evidence type="ECO:0000256" key="4">
    <source>
        <dbReference type="PROSITE-ProRule" id="PRU00169"/>
    </source>
</evidence>
<evidence type="ECO:0000256" key="3">
    <source>
        <dbReference type="ARBA" id="ARBA00022553"/>
    </source>
</evidence>
<dbReference type="Pfam" id="PF00512">
    <property type="entry name" value="HisKA"/>
    <property type="match status" value="1"/>
</dbReference>
<dbReference type="PROSITE" id="PS50109">
    <property type="entry name" value="HIS_KIN"/>
    <property type="match status" value="1"/>
</dbReference>
<dbReference type="SUPFAM" id="SSF55874">
    <property type="entry name" value="ATPase domain of HSP90 chaperone/DNA topoisomerase II/histidine kinase"/>
    <property type="match status" value="1"/>
</dbReference>
<dbReference type="KEGG" id="tig:THII_0919"/>
<name>A0A090BUJ5_9GAMM</name>
<feature type="domain" description="Response regulatory" evidence="6">
    <location>
        <begin position="6"/>
        <end position="122"/>
    </location>
</feature>
<evidence type="ECO:0000256" key="1">
    <source>
        <dbReference type="ARBA" id="ARBA00000085"/>
    </source>
</evidence>
<keyword evidence="8" id="KW-1185">Reference proteome</keyword>
<evidence type="ECO:0000313" key="8">
    <source>
        <dbReference type="Proteomes" id="UP000031623"/>
    </source>
</evidence>
<accession>A0A090BUJ5</accession>
<dbReference type="AlphaFoldDB" id="A0A090BUJ5"/>
<dbReference type="OrthoDB" id="9804645at2"/>
<dbReference type="InterPro" id="IPR001789">
    <property type="entry name" value="Sig_transdc_resp-reg_receiver"/>
</dbReference>
<dbReference type="PANTHER" id="PTHR43547:SF2">
    <property type="entry name" value="HYBRID SIGNAL TRANSDUCTION HISTIDINE KINASE C"/>
    <property type="match status" value="1"/>
</dbReference>
<dbReference type="Pfam" id="PF00072">
    <property type="entry name" value="Response_reg"/>
    <property type="match status" value="1"/>
</dbReference>
<evidence type="ECO:0000313" key="7">
    <source>
        <dbReference type="EMBL" id="BAP55216.1"/>
    </source>
</evidence>
<dbReference type="PRINTS" id="PR00344">
    <property type="entry name" value="BCTRLSENSOR"/>
</dbReference>
<keyword evidence="3 4" id="KW-0597">Phosphoprotein</keyword>
<proteinExistence type="predicted"/>
<evidence type="ECO:0000259" key="6">
    <source>
        <dbReference type="PROSITE" id="PS50110"/>
    </source>
</evidence>
<dbReference type="PROSITE" id="PS50110">
    <property type="entry name" value="RESPONSE_REGULATORY"/>
    <property type="match status" value="1"/>
</dbReference>
<keyword evidence="7" id="KW-0418">Kinase</keyword>
<dbReference type="Gene3D" id="3.30.565.10">
    <property type="entry name" value="Histidine kinase-like ATPase, C-terminal domain"/>
    <property type="match status" value="1"/>
</dbReference>
<gene>
    <name evidence="7" type="ORF">THII_0919</name>
</gene>
<dbReference type="CDD" id="cd00075">
    <property type="entry name" value="HATPase"/>
    <property type="match status" value="1"/>
</dbReference>
<dbReference type="HOGENOM" id="CLU_000445_114_72_6"/>
<dbReference type="STRING" id="40754.THII_0919"/>
<dbReference type="InterPro" id="IPR003661">
    <property type="entry name" value="HisK_dim/P_dom"/>
</dbReference>
<dbReference type="SMART" id="SM00448">
    <property type="entry name" value="REC"/>
    <property type="match status" value="1"/>
</dbReference>
<dbReference type="InterPro" id="IPR036097">
    <property type="entry name" value="HisK_dim/P_sf"/>
</dbReference>
<sequence length="360" mass="40461">MAPRSKILIVDDELTMRRQLSSMLATEDYDMTLLASGTELLEKLPEIMPDLIILDLMLPELDGFELCRRLKSNNQFQHIPIVLVTVLDAKTALPQGVVAGADDFLQKPVSKVELRARVRSMLRIKRQYDELEATLKMREELSNMIVHDMSSPIVSVLLHATLMENKITEPELLEHLKMIRMAADRLDSFTNDMLMLAKMEQSKLRLNLTPVDINQLILDAEKHFSVIANYKGIHLKLLLPTAPLTISIDSNLFRRVIANLLANALQYSPSDTTVTVSLVAVTKLDGKPHFCMQVIDQGSGIPAEYRLRVFEKFEVIDLKKKGIAQIGLGLTFCKMAVDAHGGKIYVESNQPQGSIFVVEI</sequence>
<dbReference type="InterPro" id="IPR005467">
    <property type="entry name" value="His_kinase_dom"/>
</dbReference>
<dbReference type="InterPro" id="IPR003594">
    <property type="entry name" value="HATPase_dom"/>
</dbReference>
<evidence type="ECO:0000259" key="5">
    <source>
        <dbReference type="PROSITE" id="PS50109"/>
    </source>
</evidence>
<evidence type="ECO:0000256" key="2">
    <source>
        <dbReference type="ARBA" id="ARBA00012438"/>
    </source>
</evidence>
<dbReference type="GO" id="GO:0000155">
    <property type="term" value="F:phosphorelay sensor kinase activity"/>
    <property type="evidence" value="ECO:0007669"/>
    <property type="project" value="InterPro"/>
</dbReference>
<dbReference type="Gene3D" id="1.10.287.130">
    <property type="match status" value="1"/>
</dbReference>